<reference evidence="2 3" key="1">
    <citation type="submission" date="2013-04" db="EMBL/GenBank/DDBJ databases">
        <title>Oceanicola sp. 22II1-22F33 Genome Sequencing.</title>
        <authorList>
            <person name="Lai Q."/>
            <person name="Li G."/>
            <person name="Shao Z."/>
        </authorList>
    </citation>
    <scope>NUCLEOTIDE SEQUENCE [LARGE SCALE GENOMIC DNA]</scope>
    <source>
        <strain evidence="2 3">22II1-22F33</strain>
    </source>
</reference>
<dbReference type="AlphaFoldDB" id="A0A225NFP7"/>
<dbReference type="EMBL" id="AQQR01000026">
    <property type="protein sequence ID" value="OWU67806.1"/>
    <property type="molecule type" value="Genomic_DNA"/>
</dbReference>
<accession>A0A225NFP7</accession>
<dbReference type="SUPFAM" id="SSF52402">
    <property type="entry name" value="Adenine nucleotide alpha hydrolases-like"/>
    <property type="match status" value="1"/>
</dbReference>
<dbReference type="InterPro" id="IPR014729">
    <property type="entry name" value="Rossmann-like_a/b/a_fold"/>
</dbReference>
<gene>
    <name evidence="2" type="ORF">ATO3_25595</name>
</gene>
<dbReference type="CDD" id="cd00293">
    <property type="entry name" value="USP-like"/>
    <property type="match status" value="1"/>
</dbReference>
<evidence type="ECO:0000313" key="3">
    <source>
        <dbReference type="Proteomes" id="UP000215377"/>
    </source>
</evidence>
<evidence type="ECO:0000313" key="2">
    <source>
        <dbReference type="EMBL" id="OWU67806.1"/>
    </source>
</evidence>
<dbReference type="OrthoDB" id="9792500at2"/>
<comment type="caution">
    <text evidence="2">The sequence shown here is derived from an EMBL/GenBank/DDBJ whole genome shotgun (WGS) entry which is preliminary data.</text>
</comment>
<evidence type="ECO:0000259" key="1">
    <source>
        <dbReference type="Pfam" id="PF00582"/>
    </source>
</evidence>
<proteinExistence type="predicted"/>
<dbReference type="InterPro" id="IPR006016">
    <property type="entry name" value="UspA"/>
</dbReference>
<protein>
    <submittedName>
        <fullName evidence="2">Universal stress protein UspA</fullName>
    </submittedName>
</protein>
<keyword evidence="3" id="KW-1185">Reference proteome</keyword>
<sequence>MFSKIMCPVDLAHADKLQKALQCAADQARLYKAEIVYVGATTPSPSSVAHNPEEYAEKLSAFAAKQAEAHGVTTSAHTVISHDPAIDLEHKLFEAVSETGADLVVMASHVPNVLDHIWPSNGGKLAEHVKCSILVVRG</sequence>
<dbReference type="Proteomes" id="UP000215377">
    <property type="component" value="Unassembled WGS sequence"/>
</dbReference>
<name>A0A225NFP7_9RHOB</name>
<dbReference type="Pfam" id="PF00582">
    <property type="entry name" value="Usp"/>
    <property type="match status" value="1"/>
</dbReference>
<organism evidence="2 3">
    <name type="scientific">Marinibacterium profundimaris</name>
    <dbReference type="NCBI Taxonomy" id="1679460"/>
    <lineage>
        <taxon>Bacteria</taxon>
        <taxon>Pseudomonadati</taxon>
        <taxon>Pseudomonadota</taxon>
        <taxon>Alphaproteobacteria</taxon>
        <taxon>Rhodobacterales</taxon>
        <taxon>Paracoccaceae</taxon>
        <taxon>Marinibacterium</taxon>
    </lineage>
</organism>
<feature type="domain" description="UspA" evidence="1">
    <location>
        <begin position="1"/>
        <end position="137"/>
    </location>
</feature>
<dbReference type="RefSeq" id="WP_088652741.1">
    <property type="nucleotide sequence ID" value="NZ_AQQR01000026.1"/>
</dbReference>
<dbReference type="Gene3D" id="3.40.50.620">
    <property type="entry name" value="HUPs"/>
    <property type="match status" value="1"/>
</dbReference>